<dbReference type="Proteomes" id="UP000028594">
    <property type="component" value="Chromosome"/>
</dbReference>
<gene>
    <name evidence="2" type="ORF">NCDO2118_0698</name>
</gene>
<proteinExistence type="predicted"/>
<organism evidence="2 3">
    <name type="scientific">Lactococcus lactis subsp. lactis NCDO 2118</name>
    <dbReference type="NCBI Taxonomy" id="1117941"/>
    <lineage>
        <taxon>Bacteria</taxon>
        <taxon>Bacillati</taxon>
        <taxon>Bacillota</taxon>
        <taxon>Bacilli</taxon>
        <taxon>Lactobacillales</taxon>
        <taxon>Streptococcaceae</taxon>
        <taxon>Lactococcus</taxon>
    </lineage>
</organism>
<feature type="region of interest" description="Disordered" evidence="1">
    <location>
        <begin position="38"/>
        <end position="58"/>
    </location>
</feature>
<sequence length="58" mass="6809">MGIVTPTPTPPPSNDNFFKQIEKIQASFSKEDNKIWTDDNKEYKKLKNKKSKTEQHEK</sequence>
<accession>A0ABC8A536</accession>
<dbReference type="KEGG" id="llx:NCDO2118_0698"/>
<evidence type="ECO:0000313" key="3">
    <source>
        <dbReference type="Proteomes" id="UP000028594"/>
    </source>
</evidence>
<dbReference type="AlphaFoldDB" id="A0ABC8A536"/>
<dbReference type="EMBL" id="CP009054">
    <property type="protein sequence ID" value="AII12191.1"/>
    <property type="molecule type" value="Genomic_DNA"/>
</dbReference>
<dbReference type="RefSeq" id="WP_200876955.1">
    <property type="nucleotide sequence ID" value="NZ_CP009054.1"/>
</dbReference>
<reference evidence="2 3" key="1">
    <citation type="submission" date="2014-07" db="EMBL/GenBank/DDBJ databases">
        <title>Genome sequence of Lactococcus lactis subsp. lactis NCDO 2118, a GABA-producing strain.</title>
        <authorList>
            <person name="Oliveira L.C."/>
            <person name="Saraiva T.D.L."/>
            <person name="Soares S.C."/>
            <person name="Ramos R.T.J."/>
            <person name="Sa P.H.C.G."/>
            <person name="Carneiro A.R."/>
            <person name="Miranda F."/>
            <person name="Freire M."/>
            <person name="Renan W."/>
            <person name="Oliveira A.F.Jr."/>
            <person name="Santos A.R."/>
            <person name="Pinto A.C."/>
            <person name="Souza B.M."/>
            <person name="Castro C.P."/>
            <person name="Diniz C.A.A."/>
            <person name="Rocha C.S."/>
            <person name="Mariano D.C.B."/>
            <person name="Aguiar E.L."/>
            <person name="Folador E.L."/>
            <person name="Barbosa E.G.V."/>
            <person name="Aburjaile F.F."/>
            <person name="Goncalves L.A."/>
            <person name="Guimaraes L.C."/>
            <person name="Azevedo M.S.P."/>
            <person name="Agresti P.C.M."/>
            <person name="Faria R.F."/>
            <person name="Tiwari S."/>
            <person name="Almeida S.S."/>
            <person name="Hassan S.S."/>
            <person name="Pereira V.B."/>
            <person name="Abreu V.A.C."/>
            <person name="Pereira U.P."/>
            <person name="Dorella F.A."/>
            <person name="Carvalho A.F."/>
            <person name="Pereira F.L."/>
            <person name="Leal C.A.G."/>
            <person name="Figueiredo H.C.P."/>
            <person name="Silva A."/>
            <person name="Miyoshi A."/>
            <person name="Azevedo V."/>
        </authorList>
    </citation>
    <scope>NUCLEOTIDE SEQUENCE [LARGE SCALE GENOMIC DNA]</scope>
    <source>
        <strain evidence="2 3">NCDO 2118</strain>
    </source>
</reference>
<name>A0ABC8A536_LACLL</name>
<protein>
    <submittedName>
        <fullName evidence="2">Uncharacterized protein</fullName>
    </submittedName>
</protein>
<evidence type="ECO:0000256" key="1">
    <source>
        <dbReference type="SAM" id="MobiDB-lite"/>
    </source>
</evidence>
<evidence type="ECO:0000313" key="2">
    <source>
        <dbReference type="EMBL" id="AII12191.1"/>
    </source>
</evidence>